<dbReference type="InterPro" id="IPR011990">
    <property type="entry name" value="TPR-like_helical_dom_sf"/>
</dbReference>
<sequence length="450" mass="49469">MKKLVLACLAPLLFVGCDFLEAEPKQSISSDQALSTEQNVRAALNGAYNDLSDADLYGGQYMMSPDLLADDGDVQWVGTFASPAEIIRKNIQTNNGFVETQWTDAYETINVANNVLSALDRIEDPEERDRIEGEARVIRAALYFELARLFGQPWNAGDPASNPAVPLVLEPTRSITEDDNLTRNTVQEVYNQVLTDLTTARDLLPANNGTSIDTYVASAFLSRVYLMQEDYPNAASSADRVLQAEQFQLAPTFAGAFNNVEDIPEYIFAIQISSQDGANDLNTFYASSTDGGRGDINIQSQHLNRYADADARGDFFYVDSGTGDTRTQKWQDDEADGANLPVLRLAEMYLTRAEANLRAGSTVGAPPVDDVNAIRTRAGLDPVSTVTVEDVLRQRRLELAFEGNLLHDLKRTGRSVGTLSFDAEELVYPVPQRECDANPEITQNSGYTDC</sequence>
<dbReference type="GO" id="GO:0009279">
    <property type="term" value="C:cell outer membrane"/>
    <property type="evidence" value="ECO:0007669"/>
    <property type="project" value="UniProtKB-SubCell"/>
</dbReference>
<dbReference type="InterPro" id="IPR012944">
    <property type="entry name" value="SusD_RagB_dom"/>
</dbReference>
<dbReference type="CDD" id="cd08977">
    <property type="entry name" value="SusD"/>
    <property type="match status" value="1"/>
</dbReference>
<gene>
    <name evidence="8" type="ORF">GGP83_000207</name>
</gene>
<dbReference type="InterPro" id="IPR033985">
    <property type="entry name" value="SusD-like_N"/>
</dbReference>
<accession>A0A9X2U5J0</accession>
<name>A0A9X2U5J0_9BACT</name>
<proteinExistence type="inferred from homology"/>
<organism evidence="8 9">
    <name type="scientific">Salinibacter ruber</name>
    <dbReference type="NCBI Taxonomy" id="146919"/>
    <lineage>
        <taxon>Bacteria</taxon>
        <taxon>Pseudomonadati</taxon>
        <taxon>Rhodothermota</taxon>
        <taxon>Rhodothermia</taxon>
        <taxon>Rhodothermales</taxon>
        <taxon>Salinibacteraceae</taxon>
        <taxon>Salinibacter</taxon>
    </lineage>
</organism>
<feature type="domain" description="SusD-like N-terminal" evidence="7">
    <location>
        <begin position="18"/>
        <end position="226"/>
    </location>
</feature>
<dbReference type="RefSeq" id="WP_251980255.1">
    <property type="nucleotide sequence ID" value="NZ_CALTSI010000026.1"/>
</dbReference>
<keyword evidence="5" id="KW-0998">Cell outer membrane</keyword>
<evidence type="ECO:0000256" key="2">
    <source>
        <dbReference type="ARBA" id="ARBA00006275"/>
    </source>
</evidence>
<evidence type="ECO:0000256" key="5">
    <source>
        <dbReference type="ARBA" id="ARBA00023237"/>
    </source>
</evidence>
<dbReference type="AlphaFoldDB" id="A0A9X2U5J0"/>
<dbReference type="Pfam" id="PF07980">
    <property type="entry name" value="SusD_RagB"/>
    <property type="match status" value="1"/>
</dbReference>
<dbReference type="PROSITE" id="PS51257">
    <property type="entry name" value="PROKAR_LIPOPROTEIN"/>
    <property type="match status" value="1"/>
</dbReference>
<dbReference type="Gene3D" id="1.25.40.390">
    <property type="match status" value="1"/>
</dbReference>
<comment type="subcellular location">
    <subcellularLocation>
        <location evidence="1">Cell outer membrane</location>
    </subcellularLocation>
</comment>
<keyword evidence="3" id="KW-0732">Signal</keyword>
<evidence type="ECO:0000256" key="1">
    <source>
        <dbReference type="ARBA" id="ARBA00004442"/>
    </source>
</evidence>
<dbReference type="Pfam" id="PF14322">
    <property type="entry name" value="SusD-like_3"/>
    <property type="match status" value="1"/>
</dbReference>
<reference evidence="8" key="1">
    <citation type="submission" date="2022-08" db="EMBL/GenBank/DDBJ databases">
        <title>Genomic Encyclopedia of Type Strains, Phase V (KMG-V): Genome sequencing to study the core and pangenomes of soil and plant-associated prokaryotes.</title>
        <authorList>
            <person name="Whitman W."/>
        </authorList>
    </citation>
    <scope>NUCLEOTIDE SEQUENCE</scope>
    <source>
        <strain evidence="8">SP2017</strain>
    </source>
</reference>
<dbReference type="SUPFAM" id="SSF48452">
    <property type="entry name" value="TPR-like"/>
    <property type="match status" value="1"/>
</dbReference>
<evidence type="ECO:0000259" key="6">
    <source>
        <dbReference type="Pfam" id="PF07980"/>
    </source>
</evidence>
<evidence type="ECO:0000256" key="4">
    <source>
        <dbReference type="ARBA" id="ARBA00023136"/>
    </source>
</evidence>
<protein>
    <recommendedName>
        <fullName evidence="10">RagB/SusD family nutrient uptake outer membrane protein</fullName>
    </recommendedName>
</protein>
<dbReference type="Proteomes" id="UP001155010">
    <property type="component" value="Unassembled WGS sequence"/>
</dbReference>
<evidence type="ECO:0000256" key="3">
    <source>
        <dbReference type="ARBA" id="ARBA00022729"/>
    </source>
</evidence>
<evidence type="ECO:0000259" key="7">
    <source>
        <dbReference type="Pfam" id="PF14322"/>
    </source>
</evidence>
<evidence type="ECO:0008006" key="10">
    <source>
        <dbReference type="Google" id="ProtNLM"/>
    </source>
</evidence>
<evidence type="ECO:0000313" key="9">
    <source>
        <dbReference type="Proteomes" id="UP001155010"/>
    </source>
</evidence>
<dbReference type="EMBL" id="JANUBB010000001">
    <property type="protein sequence ID" value="MCS3950281.1"/>
    <property type="molecule type" value="Genomic_DNA"/>
</dbReference>
<comment type="caution">
    <text evidence="8">The sequence shown here is derived from an EMBL/GenBank/DDBJ whole genome shotgun (WGS) entry which is preliminary data.</text>
</comment>
<feature type="domain" description="RagB/SusD" evidence="6">
    <location>
        <begin position="331"/>
        <end position="412"/>
    </location>
</feature>
<evidence type="ECO:0000313" key="8">
    <source>
        <dbReference type="EMBL" id="MCS3950281.1"/>
    </source>
</evidence>
<keyword evidence="4" id="KW-0472">Membrane</keyword>
<comment type="similarity">
    <text evidence="2">Belongs to the SusD family.</text>
</comment>